<comment type="caution">
    <text evidence="1">The sequence shown here is derived from an EMBL/GenBank/DDBJ whole genome shotgun (WGS) entry which is preliminary data.</text>
</comment>
<proteinExistence type="predicted"/>
<evidence type="ECO:0000313" key="2">
    <source>
        <dbReference type="Proteomes" id="UP000743001"/>
    </source>
</evidence>
<dbReference type="EMBL" id="JAHLQJ010000026">
    <property type="protein sequence ID" value="MBU5674361.1"/>
    <property type="molecule type" value="Genomic_DNA"/>
</dbReference>
<dbReference type="Proteomes" id="UP000743001">
    <property type="component" value="Unassembled WGS sequence"/>
</dbReference>
<reference evidence="1 2" key="1">
    <citation type="submission" date="2021-06" db="EMBL/GenBank/DDBJ databases">
        <authorList>
            <person name="Sun Q."/>
            <person name="Li D."/>
        </authorList>
    </citation>
    <scope>NUCLEOTIDE SEQUENCE [LARGE SCALE GENOMIC DNA]</scope>
    <source>
        <strain evidence="1 2">MSJ-6</strain>
    </source>
</reference>
<sequence>MKKQMGAIKSRNSIKSLFSPNYSGTSESSNRKKLMLHYYPDVTPVEEYTEGEESIQEIGNDPSVAVAAIETPSLPRGKPGALETVWVADCVLTSGKLIDDKPWDFD</sequence>
<evidence type="ECO:0000313" key="1">
    <source>
        <dbReference type="EMBL" id="MBU5674361.1"/>
    </source>
</evidence>
<name>A0ABS6FVU5_9BACL</name>
<gene>
    <name evidence="1" type="ORF">KQJ23_21195</name>
</gene>
<dbReference type="RefSeq" id="WP_216480926.1">
    <property type="nucleotide sequence ID" value="NZ_JAHLQJ010000026.1"/>
</dbReference>
<organism evidence="1 2">
    <name type="scientific">Paenibacillus brevis</name>
    <dbReference type="NCBI Taxonomy" id="2841508"/>
    <lineage>
        <taxon>Bacteria</taxon>
        <taxon>Bacillati</taxon>
        <taxon>Bacillota</taxon>
        <taxon>Bacilli</taxon>
        <taxon>Bacillales</taxon>
        <taxon>Paenibacillaceae</taxon>
        <taxon>Paenibacillus</taxon>
    </lineage>
</organism>
<keyword evidence="2" id="KW-1185">Reference proteome</keyword>
<accession>A0ABS6FVU5</accession>
<protein>
    <submittedName>
        <fullName evidence="1">Uncharacterized protein</fullName>
    </submittedName>
</protein>